<organism evidence="1 2">
    <name type="scientific">Bacillus smithii 7_3_47FAA</name>
    <dbReference type="NCBI Taxonomy" id="665952"/>
    <lineage>
        <taxon>Bacteria</taxon>
        <taxon>Bacillati</taxon>
        <taxon>Bacillota</taxon>
        <taxon>Bacilli</taxon>
        <taxon>Bacillales</taxon>
        <taxon>Bacillaceae</taxon>
        <taxon>Bacillus</taxon>
    </lineage>
</organism>
<protein>
    <submittedName>
        <fullName evidence="1">Uncharacterized protein</fullName>
    </submittedName>
</protein>
<proteinExistence type="predicted"/>
<dbReference type="HOGENOM" id="CLU_3340321_0_0_9"/>
<keyword evidence="2" id="KW-1185">Reference proteome</keyword>
<dbReference type="Proteomes" id="UP000011747">
    <property type="component" value="Unassembled WGS sequence"/>
</dbReference>
<dbReference type="PATRIC" id="fig|665952.3.peg.3131"/>
<dbReference type="AlphaFoldDB" id="G9QPM8"/>
<comment type="caution">
    <text evidence="1">The sequence shown here is derived from an EMBL/GenBank/DDBJ whole genome shotgun (WGS) entry which is preliminary data.</text>
</comment>
<reference evidence="1 2" key="1">
    <citation type="submission" date="2011-09" db="EMBL/GenBank/DDBJ databases">
        <title>The Genome Sequence of Bacillus smithii 7_3_47FAA.</title>
        <authorList>
            <consortium name="The Broad Institute Genome Sequencing Platform"/>
            <person name="Earl A."/>
            <person name="Ward D."/>
            <person name="Feldgarden M."/>
            <person name="Gevers D."/>
            <person name="Daigneault M."/>
            <person name="Strauss J."/>
            <person name="Allen-Vercoe E."/>
            <person name="Young S.K."/>
            <person name="Zeng Q."/>
            <person name="Gargeya S."/>
            <person name="Fitzgerald M."/>
            <person name="Haas B."/>
            <person name="Abouelleil A."/>
            <person name="Alvarado L."/>
            <person name="Arachchi H.M."/>
            <person name="Berlin A."/>
            <person name="Brown A."/>
            <person name="Chapman S.B."/>
            <person name="Chen Z."/>
            <person name="Dunbar C."/>
            <person name="Freedman E."/>
            <person name="Gearin G."/>
            <person name="Goldberg J."/>
            <person name="Griggs A."/>
            <person name="Gujja S."/>
            <person name="Heiman D."/>
            <person name="Howarth C."/>
            <person name="Larson L."/>
            <person name="Lui A."/>
            <person name="MacDonald P.J.P."/>
            <person name="Montmayeur A."/>
            <person name="Murphy C."/>
            <person name="Neiman D."/>
            <person name="Pearson M."/>
            <person name="Priest M."/>
            <person name="Roberts A."/>
            <person name="Saif S."/>
            <person name="Shea T."/>
            <person name="Shenoy N."/>
            <person name="Sisk P."/>
            <person name="Stolte C."/>
            <person name="Sykes S."/>
            <person name="Wortman J."/>
            <person name="Nusbaum C."/>
            <person name="Birren B."/>
        </authorList>
    </citation>
    <scope>NUCLEOTIDE SEQUENCE [LARGE SCALE GENOMIC DNA]</scope>
    <source>
        <strain evidence="1 2">7_3_47FAA</strain>
    </source>
</reference>
<name>G9QPM8_9BACI</name>
<evidence type="ECO:0000313" key="2">
    <source>
        <dbReference type="Proteomes" id="UP000011747"/>
    </source>
</evidence>
<sequence>MESAQTIGIETEGDIAFWFGAVQFFLMEAGSSKQRKF</sequence>
<evidence type="ECO:0000313" key="1">
    <source>
        <dbReference type="EMBL" id="EHL73669.1"/>
    </source>
</evidence>
<dbReference type="EMBL" id="ACWF01000156">
    <property type="protein sequence ID" value="EHL73669.1"/>
    <property type="molecule type" value="Genomic_DNA"/>
</dbReference>
<gene>
    <name evidence="1" type="ORF">HMPREF1015_00245</name>
</gene>
<accession>G9QPM8</accession>